<keyword evidence="3" id="KW-1185">Reference proteome</keyword>
<feature type="region of interest" description="Disordered" evidence="1">
    <location>
        <begin position="172"/>
        <end position="212"/>
    </location>
</feature>
<sequence>MNCELRRPRRRSGSSIVVIDGDDLKPCLPDDYISGQHYRQPSDDSKEIDQEMLTMLSLNQDNGPHREMAVDCPDNFIARNKTPPRYPPPRPPQLQSIKMSSNVVVKSPKVITNANPNGGLTTPTEDLELMVDGLYRKNSSSHSSSFGSEILSKKKSTESYDSISYQNLQHNNNELNSGIDEAGGSKKNSLSSSTSLPNSSNSSPTSSNSTNSAVTKNLFNQAVASTMVCGVGVAGIDSLTSLNSSSSTPPPEYELREFTHKQLTGNILPAYRKHRELPVDAPDSFIEIIKTTPRYPPPAHLSSLTSQLSSCSSTSTANTTLTRFNSNKNTSQRHHHHLQQQQQQETSLISTMSLNGSFEDYQQQQQQQHFHHLANGKQQPQPQVAAMNGLMKSSNKHNEETAYLQSTHAYPATVHLNFEKQFWFKCLAFFNKCLNGSIKPIPPPRNDSKAPDRKLNNNINNVTGHGHQGQQIAQIVEPTLEQLDSIKKYQHT</sequence>
<dbReference type="AlphaFoldDB" id="A0A1B0A152"/>
<dbReference type="Proteomes" id="UP000092445">
    <property type="component" value="Unassembled WGS sequence"/>
</dbReference>
<feature type="region of interest" description="Disordered" evidence="1">
    <location>
        <begin position="438"/>
        <end position="470"/>
    </location>
</feature>
<accession>A0A1B0A152</accession>
<dbReference type="STRING" id="7398.A0A1B0A152"/>
<evidence type="ECO:0000313" key="2">
    <source>
        <dbReference type="EnsemblMetazoa" id="GPAI031297-PA"/>
    </source>
</evidence>
<feature type="compositionally biased region" description="Basic and acidic residues" evidence="1">
    <location>
        <begin position="446"/>
        <end position="455"/>
    </location>
</feature>
<dbReference type="EnsemblMetazoa" id="GPAI031297-RA">
    <property type="protein sequence ID" value="GPAI031297-PA"/>
    <property type="gene ID" value="GPAI031297"/>
</dbReference>
<reference evidence="3" key="1">
    <citation type="submission" date="2014-03" db="EMBL/GenBank/DDBJ databases">
        <authorList>
            <person name="Aksoy S."/>
            <person name="Warren W."/>
            <person name="Wilson R.K."/>
        </authorList>
    </citation>
    <scope>NUCLEOTIDE SEQUENCE [LARGE SCALE GENOMIC DNA]</scope>
    <source>
        <strain evidence="3">IAEA</strain>
    </source>
</reference>
<evidence type="ECO:0000313" key="3">
    <source>
        <dbReference type="Proteomes" id="UP000092445"/>
    </source>
</evidence>
<feature type="compositionally biased region" description="Low complexity" evidence="1">
    <location>
        <begin position="185"/>
        <end position="212"/>
    </location>
</feature>
<proteinExistence type="predicted"/>
<dbReference type="VEuPathDB" id="VectorBase:GPAI031297"/>
<protein>
    <submittedName>
        <fullName evidence="2">Uncharacterized protein</fullName>
    </submittedName>
</protein>
<name>A0A1B0A152_GLOPL</name>
<reference evidence="2" key="2">
    <citation type="submission" date="2020-05" db="UniProtKB">
        <authorList>
            <consortium name="EnsemblMetazoa"/>
        </authorList>
    </citation>
    <scope>IDENTIFICATION</scope>
    <source>
        <strain evidence="2">IAEA</strain>
    </source>
</reference>
<organism evidence="2 3">
    <name type="scientific">Glossina pallidipes</name>
    <name type="common">Tsetse fly</name>
    <dbReference type="NCBI Taxonomy" id="7398"/>
    <lineage>
        <taxon>Eukaryota</taxon>
        <taxon>Metazoa</taxon>
        <taxon>Ecdysozoa</taxon>
        <taxon>Arthropoda</taxon>
        <taxon>Hexapoda</taxon>
        <taxon>Insecta</taxon>
        <taxon>Pterygota</taxon>
        <taxon>Neoptera</taxon>
        <taxon>Endopterygota</taxon>
        <taxon>Diptera</taxon>
        <taxon>Brachycera</taxon>
        <taxon>Muscomorpha</taxon>
        <taxon>Hippoboscoidea</taxon>
        <taxon>Glossinidae</taxon>
        <taxon>Glossina</taxon>
    </lineage>
</organism>
<evidence type="ECO:0000256" key="1">
    <source>
        <dbReference type="SAM" id="MobiDB-lite"/>
    </source>
</evidence>
<feature type="region of interest" description="Disordered" evidence="1">
    <location>
        <begin position="326"/>
        <end position="346"/>
    </location>
</feature>